<comment type="caution">
    <text evidence="2">The sequence shown here is derived from an EMBL/GenBank/DDBJ whole genome shotgun (WGS) entry which is preliminary data.</text>
</comment>
<reference evidence="2" key="1">
    <citation type="submission" date="2023-04" db="EMBL/GenBank/DDBJ databases">
        <title>Phytophthora fragariaefolia NBRC 109709.</title>
        <authorList>
            <person name="Ichikawa N."/>
            <person name="Sato H."/>
            <person name="Tonouchi N."/>
        </authorList>
    </citation>
    <scope>NUCLEOTIDE SEQUENCE</scope>
    <source>
        <strain evidence="2">NBRC 109709</strain>
    </source>
</reference>
<dbReference type="PANTHER" id="PTHR33324">
    <property type="entry name" value="EXPRESSED PROTEIN"/>
    <property type="match status" value="1"/>
</dbReference>
<dbReference type="PANTHER" id="PTHR33324:SF2">
    <property type="entry name" value="MYB_SANT-LIKE DNA-BINDING DOMAIN-CONTAINING PROTEIN"/>
    <property type="match status" value="1"/>
</dbReference>
<protein>
    <submittedName>
        <fullName evidence="2">Unnamed protein product</fullName>
    </submittedName>
</protein>
<feature type="region of interest" description="Disordered" evidence="1">
    <location>
        <begin position="1"/>
        <end position="48"/>
    </location>
</feature>
<organism evidence="2 3">
    <name type="scientific">Phytophthora fragariaefolia</name>
    <dbReference type="NCBI Taxonomy" id="1490495"/>
    <lineage>
        <taxon>Eukaryota</taxon>
        <taxon>Sar</taxon>
        <taxon>Stramenopiles</taxon>
        <taxon>Oomycota</taxon>
        <taxon>Peronosporomycetes</taxon>
        <taxon>Peronosporales</taxon>
        <taxon>Peronosporaceae</taxon>
        <taxon>Phytophthora</taxon>
    </lineage>
</organism>
<keyword evidence="3" id="KW-1185">Reference proteome</keyword>
<feature type="region of interest" description="Disordered" evidence="1">
    <location>
        <begin position="250"/>
        <end position="313"/>
    </location>
</feature>
<gene>
    <name evidence="2" type="ORF">Pfra01_000432300</name>
</gene>
<feature type="compositionally biased region" description="Polar residues" evidence="1">
    <location>
        <begin position="32"/>
        <end position="47"/>
    </location>
</feature>
<proteinExistence type="predicted"/>
<dbReference type="Proteomes" id="UP001165121">
    <property type="component" value="Unassembled WGS sequence"/>
</dbReference>
<feature type="compositionally biased region" description="Low complexity" evidence="1">
    <location>
        <begin position="283"/>
        <end position="292"/>
    </location>
</feature>
<dbReference type="EMBL" id="BSXT01000343">
    <property type="protein sequence ID" value="GMF24913.1"/>
    <property type="molecule type" value="Genomic_DNA"/>
</dbReference>
<dbReference type="AlphaFoldDB" id="A0A9W6U2W9"/>
<sequence>MTRSARTTRADEANNGLGVDDVDAASVRGDVTQGQWPDNDSQDTGSSPAAACRWKDCKKVDKQCDGAVLRACSKTGCNHFVHAACSSSMLEMFGATSAFKYIACTKRCYNALIKQTITPVMQVKKRVLWHNDGPTAGISSISVLIDWLTTGTNYNRYRGGEGQNGESKTTLASEISRLISEAGITTNRSVKDITNKISSLETTFRTAEDLLCVTGRSCDVNEPSIRSALTYRCSYYFELREFMRDRASTRPQLLNTDSAARRDDTEDDESVSSDNEAKSNDNSSPSSQAEQPAPTPLSIAMPPTKRQYKNGGEPHVSFVDVKQTQLAQNKEMQLMELQMRKCNGVRSTVTSVHCSCRRKL</sequence>
<accession>A0A9W6U2W9</accession>
<evidence type="ECO:0000256" key="1">
    <source>
        <dbReference type="SAM" id="MobiDB-lite"/>
    </source>
</evidence>
<evidence type="ECO:0000313" key="2">
    <source>
        <dbReference type="EMBL" id="GMF24913.1"/>
    </source>
</evidence>
<evidence type="ECO:0000313" key="3">
    <source>
        <dbReference type="Proteomes" id="UP001165121"/>
    </source>
</evidence>
<name>A0A9W6U2W9_9STRA</name>
<dbReference type="OrthoDB" id="167710at2759"/>